<dbReference type="Proteomes" id="UP000012137">
    <property type="component" value="Unassembled WGS sequence"/>
</dbReference>
<keyword evidence="1" id="KW-0472">Membrane</keyword>
<proteinExistence type="predicted"/>
<dbReference type="EMBL" id="AHMZ02000004">
    <property type="protein sequence ID" value="EMN33011.1"/>
    <property type="molecule type" value="Genomic_DNA"/>
</dbReference>
<keyword evidence="1" id="KW-1133">Transmembrane helix</keyword>
<sequence length="49" mass="6220">MNFQYPYALLLLIPVWIWAFIYYKNKIYLKKWKFVFQEEEKVLFPNLKT</sequence>
<feature type="transmembrane region" description="Helical" evidence="1">
    <location>
        <begin position="6"/>
        <end position="23"/>
    </location>
</feature>
<comment type="caution">
    <text evidence="2">The sequence shown here is derived from an EMBL/GenBank/DDBJ whole genome shotgun (WGS) entry which is preliminary data.</text>
</comment>
<protein>
    <submittedName>
        <fullName evidence="2">Uncharacterized protein</fullName>
    </submittedName>
</protein>
<reference evidence="2 3" key="1">
    <citation type="submission" date="2013-01" db="EMBL/GenBank/DDBJ databases">
        <authorList>
            <person name="Harkins D.M."/>
            <person name="Durkin A.S."/>
            <person name="Brinkac L.M."/>
            <person name="Haft D.H."/>
            <person name="Selengut J.D."/>
            <person name="Sanka R."/>
            <person name="DePew J."/>
            <person name="Purushe J."/>
            <person name="Peacock S.J."/>
            <person name="Thaipadungpanit J."/>
            <person name="Wuthiekanun V.W."/>
            <person name="Day N.P."/>
            <person name="Vinetz J.M."/>
            <person name="Sutton G.G."/>
            <person name="Nierman W.C."/>
            <person name="Fouts D.E."/>
        </authorList>
    </citation>
    <scope>NUCLEOTIDE SEQUENCE [LARGE SCALE GENOMIC DNA]</scope>
    <source>
        <strain evidence="2 3">L0374</strain>
    </source>
</reference>
<accession>M6KFU1</accession>
<evidence type="ECO:0000256" key="1">
    <source>
        <dbReference type="SAM" id="Phobius"/>
    </source>
</evidence>
<gene>
    <name evidence="2" type="ORF">LEP1GSC083_3233</name>
</gene>
<name>M6KFU1_LEPIR</name>
<evidence type="ECO:0000313" key="2">
    <source>
        <dbReference type="EMBL" id="EMN33011.1"/>
    </source>
</evidence>
<evidence type="ECO:0000313" key="3">
    <source>
        <dbReference type="Proteomes" id="UP000012137"/>
    </source>
</evidence>
<organism evidence="2 3">
    <name type="scientific">Leptospira interrogans serovar Pyrogenes str. L0374</name>
    <dbReference type="NCBI Taxonomy" id="1049928"/>
    <lineage>
        <taxon>Bacteria</taxon>
        <taxon>Pseudomonadati</taxon>
        <taxon>Spirochaetota</taxon>
        <taxon>Spirochaetia</taxon>
        <taxon>Leptospirales</taxon>
        <taxon>Leptospiraceae</taxon>
        <taxon>Leptospira</taxon>
    </lineage>
</organism>
<keyword evidence="1" id="KW-0812">Transmembrane</keyword>
<dbReference type="AlphaFoldDB" id="M6KFU1"/>